<accession>W0R3R2</accession>
<dbReference type="PANTHER" id="PTHR35813">
    <property type="entry name" value="INNER MEMBRANE PROTEIN YBAN"/>
    <property type="match status" value="1"/>
</dbReference>
<dbReference type="PANTHER" id="PTHR35813:SF1">
    <property type="entry name" value="INNER MEMBRANE PROTEIN YBAN"/>
    <property type="match status" value="1"/>
</dbReference>
<keyword evidence="1 2" id="KW-0472">Membrane</keyword>
<keyword evidence="1" id="KW-0997">Cell inner membrane</keyword>
<reference evidence="3 4" key="1">
    <citation type="submission" date="2013-12" db="EMBL/GenBank/DDBJ databases">
        <title>Annotation of the Bibersteinia trehalosi USDA-ARS-USMARC-190 complete genome.</title>
        <authorList>
            <person name="Harhay G.P."/>
            <person name="McVey S."/>
            <person name="Clawson M.L."/>
            <person name="Bono J."/>
            <person name="Heaton M.P."/>
            <person name="Chitko-Mckown C.G."/>
            <person name="Harhay D.M."/>
            <person name="Smith T.P.L."/>
        </authorList>
    </citation>
    <scope>NUCLEOTIDE SEQUENCE [LARGE SCALE GENOMIC DNA]</scope>
    <source>
        <strain evidence="3 4">USDA-ARS-USMARC-190</strain>
    </source>
</reference>
<dbReference type="AlphaFoldDB" id="W0R3R2"/>
<dbReference type="InterPro" id="IPR007401">
    <property type="entry name" value="DUF454"/>
</dbReference>
<comment type="subcellular location">
    <subcellularLocation>
        <location evidence="1">Cell inner membrane</location>
        <topology evidence="1">Multi-pass membrane protein</topology>
    </subcellularLocation>
</comment>
<name>W0R3R2_BIBTR</name>
<evidence type="ECO:0000256" key="2">
    <source>
        <dbReference type="SAM" id="Phobius"/>
    </source>
</evidence>
<dbReference type="HOGENOM" id="CLU_113299_3_0_6"/>
<dbReference type="PATRIC" id="fig|1263832.3.peg.140"/>
<keyword evidence="2" id="KW-0812">Transmembrane</keyword>
<dbReference type="GO" id="GO:0005886">
    <property type="term" value="C:plasma membrane"/>
    <property type="evidence" value="ECO:0007669"/>
    <property type="project" value="UniProtKB-SubCell"/>
</dbReference>
<dbReference type="EMBL" id="CP006956">
    <property type="protein sequence ID" value="AHG85376.1"/>
    <property type="molecule type" value="Genomic_DNA"/>
</dbReference>
<feature type="transmembrane region" description="Helical" evidence="2">
    <location>
        <begin position="6"/>
        <end position="38"/>
    </location>
</feature>
<dbReference type="PIRSF" id="PIRSF016789">
    <property type="entry name" value="DUF454"/>
    <property type="match status" value="1"/>
</dbReference>
<keyword evidence="1" id="KW-1003">Cell membrane</keyword>
<evidence type="ECO:0000313" key="3">
    <source>
        <dbReference type="EMBL" id="AHG85376.1"/>
    </source>
</evidence>
<sequence>MKPIYIILGFIAVALGLIGIPTPGLPTTPFLLLAMYFFGKGSPRVQHWFMGTKLYKKYLKEYDEKRAMTMKQKLSILLVSAPFSIFAFFVLPNIWGKIVLALVIAYQYYYFLFKIKTLEKLA</sequence>
<dbReference type="KEGG" id="btra:F544_1410"/>
<proteinExistence type="predicted"/>
<protein>
    <recommendedName>
        <fullName evidence="1">Inner membrane protein</fullName>
    </recommendedName>
</protein>
<evidence type="ECO:0000313" key="4">
    <source>
        <dbReference type="Proteomes" id="UP000019086"/>
    </source>
</evidence>
<gene>
    <name evidence="3" type="ORF">F544_1410</name>
</gene>
<keyword evidence="2" id="KW-1133">Transmembrane helix</keyword>
<dbReference type="RefSeq" id="WP_025288788.1">
    <property type="nucleotide sequence ID" value="NZ_CP006956.1"/>
</dbReference>
<evidence type="ECO:0000256" key="1">
    <source>
        <dbReference type="PIRNR" id="PIRNR016789"/>
    </source>
</evidence>
<organism evidence="3 4">
    <name type="scientific">Bibersteinia trehalosi USDA-ARS-USMARC-190</name>
    <dbReference type="NCBI Taxonomy" id="1263832"/>
    <lineage>
        <taxon>Bacteria</taxon>
        <taxon>Pseudomonadati</taxon>
        <taxon>Pseudomonadota</taxon>
        <taxon>Gammaproteobacteria</taxon>
        <taxon>Pasteurellales</taxon>
        <taxon>Pasteurellaceae</taxon>
        <taxon>Bibersteinia</taxon>
    </lineage>
</organism>
<dbReference type="Pfam" id="PF04304">
    <property type="entry name" value="DUF454"/>
    <property type="match status" value="1"/>
</dbReference>
<dbReference type="Proteomes" id="UP000019086">
    <property type="component" value="Chromosome"/>
</dbReference>